<protein>
    <submittedName>
        <fullName evidence="1">Uncharacterized protein</fullName>
    </submittedName>
</protein>
<dbReference type="AlphaFoldDB" id="A0AAP2RCM7"/>
<name>A0AAP2RCM7_9EURY</name>
<reference evidence="1 2" key="1">
    <citation type="submission" date="2017-11" db="EMBL/GenBank/DDBJ databases">
        <title>Isolation and Characterization of Family Methanocellaceae Species from Potential Methane Hydrate Area Offshore Southwestern Taiwan.</title>
        <authorList>
            <person name="Zhang W.-L."/>
            <person name="Chen W.-C."/>
            <person name="Lai M.-C."/>
            <person name="Chen S.-C."/>
        </authorList>
    </citation>
    <scope>NUCLEOTIDE SEQUENCE [LARGE SCALE GENOMIC DNA]</scope>
    <source>
        <strain evidence="1 2">CWC-04</strain>
    </source>
</reference>
<proteinExistence type="predicted"/>
<dbReference type="Proteomes" id="UP001320159">
    <property type="component" value="Unassembled WGS sequence"/>
</dbReference>
<dbReference type="RefSeq" id="WP_230739673.1">
    <property type="nucleotide sequence ID" value="NZ_PGCK01000001.1"/>
</dbReference>
<dbReference type="EMBL" id="PGCK01000001">
    <property type="protein sequence ID" value="MCD1293620.1"/>
    <property type="molecule type" value="Genomic_DNA"/>
</dbReference>
<comment type="caution">
    <text evidence="1">The sequence shown here is derived from an EMBL/GenBank/DDBJ whole genome shotgun (WGS) entry which is preliminary data.</text>
</comment>
<sequence>MFKVRRRWIALALIMAVIAMALPAGAYMTPIQYGFPNVFQDSESTYFCRDTAEANEFEFVDINWGGGAPFYGGRGFSFPSITQVSSRSQVMTHTEFAHTRETTAIGYPFLGIGGCPIPGLY</sequence>
<gene>
    <name evidence="1" type="ORF">CUJ83_01230</name>
</gene>
<evidence type="ECO:0000313" key="1">
    <source>
        <dbReference type="EMBL" id="MCD1293620.1"/>
    </source>
</evidence>
<evidence type="ECO:0000313" key="2">
    <source>
        <dbReference type="Proteomes" id="UP001320159"/>
    </source>
</evidence>
<organism evidence="1 2">
    <name type="scientific">Methanooceanicella nereidis</name>
    <dbReference type="NCBI Taxonomy" id="2052831"/>
    <lineage>
        <taxon>Archaea</taxon>
        <taxon>Methanobacteriati</taxon>
        <taxon>Methanobacteriota</taxon>
        <taxon>Stenosarchaea group</taxon>
        <taxon>Methanomicrobia</taxon>
        <taxon>Methanocellales</taxon>
        <taxon>Methanocellaceae</taxon>
        <taxon>Methanooceanicella</taxon>
    </lineage>
</organism>
<accession>A0AAP2RCM7</accession>
<keyword evidence="2" id="KW-1185">Reference proteome</keyword>